<feature type="transmembrane region" description="Helical" evidence="9">
    <location>
        <begin position="12"/>
        <end position="32"/>
    </location>
</feature>
<keyword evidence="8 9" id="KW-0325">Glycoprotein</keyword>
<dbReference type="GO" id="GO:0016051">
    <property type="term" value="P:carbohydrate biosynthetic process"/>
    <property type="evidence" value="ECO:0007669"/>
    <property type="project" value="InterPro"/>
</dbReference>
<evidence type="ECO:0000256" key="4">
    <source>
        <dbReference type="ARBA" id="ARBA00022692"/>
    </source>
</evidence>
<keyword evidence="4 9" id="KW-0812">Transmembrane</keyword>
<dbReference type="InterPro" id="IPR005331">
    <property type="entry name" value="Sulfotransferase"/>
</dbReference>
<dbReference type="Pfam" id="PF03567">
    <property type="entry name" value="Sulfotransfer_2"/>
    <property type="match status" value="1"/>
</dbReference>
<gene>
    <name evidence="11" type="primary">LOC119645256</name>
</gene>
<keyword evidence="3 9" id="KW-0808">Transferase</keyword>
<dbReference type="GO" id="GO:0000139">
    <property type="term" value="C:Golgi membrane"/>
    <property type="evidence" value="ECO:0007669"/>
    <property type="project" value="UniProtKB-SubCell"/>
</dbReference>
<accession>A0A9C6E2J1</accession>
<reference evidence="11" key="1">
    <citation type="submission" date="2025-08" db="UniProtKB">
        <authorList>
            <consortium name="RefSeq"/>
        </authorList>
    </citation>
    <scope>IDENTIFICATION</scope>
    <source>
        <tissue evidence="11">Whole body pupa</tissue>
    </source>
</reference>
<evidence type="ECO:0000313" key="11">
    <source>
        <dbReference type="RefSeq" id="XP_037901292.1"/>
    </source>
</evidence>
<dbReference type="EC" id="2.8.2.-" evidence="9"/>
<proteinExistence type="inferred from homology"/>
<dbReference type="PANTHER" id="PTHR12137:SF63">
    <property type="entry name" value="CARBOHYDRATE SULFOTRANSFERASE"/>
    <property type="match status" value="1"/>
</dbReference>
<keyword evidence="7 9" id="KW-0472">Membrane</keyword>
<evidence type="ECO:0000256" key="7">
    <source>
        <dbReference type="ARBA" id="ARBA00023136"/>
    </source>
</evidence>
<evidence type="ECO:0000256" key="2">
    <source>
        <dbReference type="ARBA" id="ARBA00006339"/>
    </source>
</evidence>
<keyword evidence="9" id="KW-0735">Signal-anchor</keyword>
<keyword evidence="10" id="KW-1185">Reference proteome</keyword>
<dbReference type="GO" id="GO:0008146">
    <property type="term" value="F:sulfotransferase activity"/>
    <property type="evidence" value="ECO:0007669"/>
    <property type="project" value="InterPro"/>
</dbReference>
<evidence type="ECO:0000256" key="8">
    <source>
        <dbReference type="ARBA" id="ARBA00023180"/>
    </source>
</evidence>
<organism evidence="10 11">
    <name type="scientific">Glossina fuscipes</name>
    <dbReference type="NCBI Taxonomy" id="7396"/>
    <lineage>
        <taxon>Eukaryota</taxon>
        <taxon>Metazoa</taxon>
        <taxon>Ecdysozoa</taxon>
        <taxon>Arthropoda</taxon>
        <taxon>Hexapoda</taxon>
        <taxon>Insecta</taxon>
        <taxon>Pterygota</taxon>
        <taxon>Neoptera</taxon>
        <taxon>Endopterygota</taxon>
        <taxon>Diptera</taxon>
        <taxon>Brachycera</taxon>
        <taxon>Muscomorpha</taxon>
        <taxon>Hippoboscoidea</taxon>
        <taxon>Glossinidae</taxon>
        <taxon>Glossina</taxon>
    </lineage>
</organism>
<evidence type="ECO:0000256" key="3">
    <source>
        <dbReference type="ARBA" id="ARBA00022679"/>
    </source>
</evidence>
<keyword evidence="5 9" id="KW-1133">Transmembrane helix</keyword>
<dbReference type="PANTHER" id="PTHR12137">
    <property type="entry name" value="CARBOHYDRATE SULFOTRANSFERASE"/>
    <property type="match status" value="1"/>
</dbReference>
<evidence type="ECO:0000256" key="9">
    <source>
        <dbReference type="RuleBase" id="RU364020"/>
    </source>
</evidence>
<evidence type="ECO:0000313" key="10">
    <source>
        <dbReference type="Proteomes" id="UP000092443"/>
    </source>
</evidence>
<name>A0A9C6E2J1_9MUSC</name>
<evidence type="ECO:0000256" key="1">
    <source>
        <dbReference type="ARBA" id="ARBA00004323"/>
    </source>
</evidence>
<evidence type="ECO:0000256" key="6">
    <source>
        <dbReference type="ARBA" id="ARBA00023034"/>
    </source>
</evidence>
<keyword evidence="6 9" id="KW-0333">Golgi apparatus</keyword>
<dbReference type="InterPro" id="IPR018011">
    <property type="entry name" value="Carb_sulfotrans_8-10"/>
</dbReference>
<evidence type="ECO:0000256" key="5">
    <source>
        <dbReference type="ARBA" id="ARBA00022989"/>
    </source>
</evidence>
<dbReference type="KEGG" id="gfs:119645256"/>
<protein>
    <recommendedName>
        <fullName evidence="9">Carbohydrate sulfotransferase</fullName>
        <ecNumber evidence="9">2.8.2.-</ecNumber>
    </recommendedName>
</protein>
<sequence length="412" mass="48698">MRLNKTYWRAIRRYILVFTAIAFLPLALIYLVRNEQMYKLKGYEAIKVKEHFAEQTFRYPVMLLGKNKDLTIAATGNSKKKHSKYDKYINETHIPLIPDEAIQSLSESDMLKVEKRMERRRKVLLDKCSELGLDVVGTDPWHKPNPWEFLVNKKYHIIWCNVFKAASSSWMFNFNILAGYSPEFLHKTKEIFLHLARVRYPRVTLDELKQAQNDSITFIIARHPFERLLSAYRDKFMFAVPHSFHDKLGRKIIRTYRRKGFDNHAPKHPTFPEFIRWLLDQVKQGNYLDMHFVASTRFCTPCLINFDIIMKFETLEEDQLYLIEKTGLKRVIAPEWRNMGKGKNTLELLLQFFSQLTRRELDGLYDYYRYDFELFDYSVASYYNIAKPNEIKIPEAAAVALGKVSTSAKVKA</sequence>
<comment type="subcellular location">
    <subcellularLocation>
        <location evidence="1 9">Golgi apparatus membrane</location>
        <topology evidence="1 9">Single-pass type II membrane protein</topology>
    </subcellularLocation>
</comment>
<comment type="similarity">
    <text evidence="2 9">Belongs to the sulfotransferase 2 family.</text>
</comment>
<keyword evidence="9" id="KW-0119">Carbohydrate metabolism</keyword>
<dbReference type="GeneID" id="119645256"/>
<dbReference type="Proteomes" id="UP000092443">
    <property type="component" value="Unplaced"/>
</dbReference>
<dbReference type="RefSeq" id="XP_037901292.1">
    <property type="nucleotide sequence ID" value="XM_038045364.1"/>
</dbReference>
<dbReference type="AlphaFoldDB" id="A0A9C6E2J1"/>